<dbReference type="Pfam" id="PF00366">
    <property type="entry name" value="Ribosomal_S17"/>
    <property type="match status" value="1"/>
</dbReference>
<keyword evidence="2 6" id="KW-0699">rRNA-binding</keyword>
<dbReference type="InterPro" id="IPR019984">
    <property type="entry name" value="Ribosomal_uS17_bact/chlr"/>
</dbReference>
<dbReference type="HAMAP" id="MF_01345_B">
    <property type="entry name" value="Ribosomal_uS17_B"/>
    <property type="match status" value="1"/>
</dbReference>
<evidence type="ECO:0000256" key="1">
    <source>
        <dbReference type="ARBA" id="ARBA00010254"/>
    </source>
</evidence>
<dbReference type="GO" id="GO:0022627">
    <property type="term" value="C:cytosolic small ribosomal subunit"/>
    <property type="evidence" value="ECO:0007669"/>
    <property type="project" value="UniProtKB-UniRule"/>
</dbReference>
<dbReference type="OrthoDB" id="9811714at2"/>
<dbReference type="EMBL" id="CP025785">
    <property type="protein sequence ID" value="AWG42860.1"/>
    <property type="molecule type" value="Genomic_DNA"/>
</dbReference>
<accession>A0A2S1LX54</accession>
<dbReference type="GO" id="GO:0006412">
    <property type="term" value="P:translation"/>
    <property type="evidence" value="ECO:0007669"/>
    <property type="project" value="UniProtKB-UniRule"/>
</dbReference>
<dbReference type="PANTHER" id="PTHR10744:SF1">
    <property type="entry name" value="SMALL RIBOSOMAL SUBUNIT PROTEIN US17M"/>
    <property type="match status" value="1"/>
</dbReference>
<dbReference type="NCBIfam" id="NF004123">
    <property type="entry name" value="PRK05610.1"/>
    <property type="match status" value="1"/>
</dbReference>
<comment type="subunit">
    <text evidence="6">Part of the 30S ribosomal subunit.</text>
</comment>
<evidence type="ECO:0000256" key="3">
    <source>
        <dbReference type="ARBA" id="ARBA00022884"/>
    </source>
</evidence>
<sequence length="84" mass="9923">MSRENKKELIGKVVSDKMKKTIVVEIVQRKMHPIYHKYLKVSRKVKAHDEKEESRIGDKVKIIEARPISKEKRWILVGVLEKSK</sequence>
<dbReference type="PROSITE" id="PS00056">
    <property type="entry name" value="RIBOSOMAL_S17"/>
    <property type="match status" value="1"/>
</dbReference>
<dbReference type="InterPro" id="IPR012340">
    <property type="entry name" value="NA-bd_OB-fold"/>
</dbReference>
<keyword evidence="5 6" id="KW-0687">Ribonucleoprotein</keyword>
<dbReference type="CDD" id="cd00364">
    <property type="entry name" value="Ribosomal_uS17"/>
    <property type="match status" value="1"/>
</dbReference>
<dbReference type="Proteomes" id="UP000244655">
    <property type="component" value="Chromosome"/>
</dbReference>
<dbReference type="InterPro" id="IPR019979">
    <property type="entry name" value="Ribosomal_uS17_CS"/>
</dbReference>
<evidence type="ECO:0000256" key="7">
    <source>
        <dbReference type="RuleBase" id="RU003872"/>
    </source>
</evidence>
<dbReference type="GO" id="GO:0003735">
    <property type="term" value="F:structural constituent of ribosome"/>
    <property type="evidence" value="ECO:0007669"/>
    <property type="project" value="UniProtKB-UniRule"/>
</dbReference>
<dbReference type="InterPro" id="IPR000266">
    <property type="entry name" value="Ribosomal_uS17"/>
</dbReference>
<name>A0A2S1LX54_9SPIR</name>
<evidence type="ECO:0000256" key="5">
    <source>
        <dbReference type="ARBA" id="ARBA00023274"/>
    </source>
</evidence>
<evidence type="ECO:0000256" key="4">
    <source>
        <dbReference type="ARBA" id="ARBA00022980"/>
    </source>
</evidence>
<proteinExistence type="inferred from homology"/>
<keyword evidence="9" id="KW-1185">Reference proteome</keyword>
<protein>
    <recommendedName>
        <fullName evidence="6">Small ribosomal subunit protein uS17</fullName>
    </recommendedName>
</protein>
<keyword evidence="3 6" id="KW-0694">RNA-binding</keyword>
<organism evidence="8 9">
    <name type="scientific">Candidatus Borreliella tachyglossi</name>
    <dbReference type="NCBI Taxonomy" id="1964448"/>
    <lineage>
        <taxon>Bacteria</taxon>
        <taxon>Pseudomonadati</taxon>
        <taxon>Spirochaetota</taxon>
        <taxon>Spirochaetia</taxon>
        <taxon>Spirochaetales</taxon>
        <taxon>Borreliaceae</taxon>
        <taxon>Borreliella</taxon>
    </lineage>
</organism>
<gene>
    <name evidence="6" type="primary">rpsQ</name>
    <name evidence="8" type="ORF">CR532_02560</name>
</gene>
<dbReference type="PANTHER" id="PTHR10744">
    <property type="entry name" value="40S RIBOSOMAL PROTEIN S11 FAMILY MEMBER"/>
    <property type="match status" value="1"/>
</dbReference>
<dbReference type="AlphaFoldDB" id="A0A2S1LX54"/>
<dbReference type="NCBIfam" id="TIGR03635">
    <property type="entry name" value="uS17_bact"/>
    <property type="match status" value="1"/>
</dbReference>
<dbReference type="PRINTS" id="PR00973">
    <property type="entry name" value="RIBOSOMALS17"/>
</dbReference>
<dbReference type="GO" id="GO:0019843">
    <property type="term" value="F:rRNA binding"/>
    <property type="evidence" value="ECO:0007669"/>
    <property type="project" value="UniProtKB-UniRule"/>
</dbReference>
<reference evidence="8 9" key="1">
    <citation type="submission" date="2018-01" db="EMBL/GenBank/DDBJ databases">
        <title>Genome sequence of Borrelia tachyglossi.</title>
        <authorList>
            <person name="Gofton A.W."/>
        </authorList>
    </citation>
    <scope>NUCLEOTIDE SEQUENCE [LARGE SCALE GENOMIC DNA]</scope>
    <source>
        <strain evidence="8 9">Bc-F10-1268</strain>
    </source>
</reference>
<dbReference type="RefSeq" id="WP_108729259.1">
    <property type="nucleotide sequence ID" value="NZ_CP025785.1"/>
</dbReference>
<evidence type="ECO:0000256" key="2">
    <source>
        <dbReference type="ARBA" id="ARBA00022730"/>
    </source>
</evidence>
<evidence type="ECO:0000313" key="8">
    <source>
        <dbReference type="EMBL" id="AWG42860.1"/>
    </source>
</evidence>
<comment type="function">
    <text evidence="6">One of the primary rRNA binding proteins, it binds specifically to the 5'-end of 16S ribosomal RNA.</text>
</comment>
<dbReference type="SUPFAM" id="SSF50249">
    <property type="entry name" value="Nucleic acid-binding proteins"/>
    <property type="match status" value="1"/>
</dbReference>
<keyword evidence="4 6" id="KW-0689">Ribosomal protein</keyword>
<comment type="similarity">
    <text evidence="1 6 7">Belongs to the universal ribosomal protein uS17 family.</text>
</comment>
<evidence type="ECO:0000313" key="9">
    <source>
        <dbReference type="Proteomes" id="UP000244655"/>
    </source>
</evidence>
<evidence type="ECO:0000256" key="6">
    <source>
        <dbReference type="HAMAP-Rule" id="MF_01345"/>
    </source>
</evidence>
<dbReference type="Gene3D" id="2.40.50.140">
    <property type="entry name" value="Nucleic acid-binding proteins"/>
    <property type="match status" value="1"/>
</dbReference>